<feature type="compositionally biased region" description="Polar residues" evidence="1">
    <location>
        <begin position="339"/>
        <end position="358"/>
    </location>
</feature>
<reference evidence="2 3" key="1">
    <citation type="submission" date="2023-08" db="EMBL/GenBank/DDBJ databases">
        <title>Black Yeasts Isolated from many extreme environments.</title>
        <authorList>
            <person name="Coleine C."/>
            <person name="Stajich J.E."/>
            <person name="Selbmann L."/>
        </authorList>
    </citation>
    <scope>NUCLEOTIDE SEQUENCE [LARGE SCALE GENOMIC DNA]</scope>
    <source>
        <strain evidence="2 3">CCFEE 5792</strain>
    </source>
</reference>
<feature type="compositionally biased region" description="Polar residues" evidence="1">
    <location>
        <begin position="424"/>
        <end position="441"/>
    </location>
</feature>
<evidence type="ECO:0000256" key="1">
    <source>
        <dbReference type="SAM" id="MobiDB-lite"/>
    </source>
</evidence>
<dbReference type="RefSeq" id="XP_064704491.1">
    <property type="nucleotide sequence ID" value="XM_064847952.1"/>
</dbReference>
<evidence type="ECO:0000313" key="2">
    <source>
        <dbReference type="EMBL" id="KAK5049446.1"/>
    </source>
</evidence>
<dbReference type="EMBL" id="JAVRRD010000019">
    <property type="protein sequence ID" value="KAK5049446.1"/>
    <property type="molecule type" value="Genomic_DNA"/>
</dbReference>
<comment type="caution">
    <text evidence="2">The sequence shown here is derived from an EMBL/GenBank/DDBJ whole genome shotgun (WGS) entry which is preliminary data.</text>
</comment>
<feature type="compositionally biased region" description="Polar residues" evidence="1">
    <location>
        <begin position="104"/>
        <end position="113"/>
    </location>
</feature>
<protein>
    <submittedName>
        <fullName evidence="2">Uncharacterized protein</fullName>
    </submittedName>
</protein>
<feature type="compositionally biased region" description="Low complexity" evidence="1">
    <location>
        <begin position="403"/>
        <end position="423"/>
    </location>
</feature>
<evidence type="ECO:0000313" key="3">
    <source>
        <dbReference type="Proteomes" id="UP001358417"/>
    </source>
</evidence>
<dbReference type="Proteomes" id="UP001358417">
    <property type="component" value="Unassembled WGS sequence"/>
</dbReference>
<keyword evidence="3" id="KW-1185">Reference proteome</keyword>
<organism evidence="2 3">
    <name type="scientific">Exophiala bonariae</name>
    <dbReference type="NCBI Taxonomy" id="1690606"/>
    <lineage>
        <taxon>Eukaryota</taxon>
        <taxon>Fungi</taxon>
        <taxon>Dikarya</taxon>
        <taxon>Ascomycota</taxon>
        <taxon>Pezizomycotina</taxon>
        <taxon>Eurotiomycetes</taxon>
        <taxon>Chaetothyriomycetidae</taxon>
        <taxon>Chaetothyriales</taxon>
        <taxon>Herpotrichiellaceae</taxon>
        <taxon>Exophiala</taxon>
    </lineage>
</organism>
<gene>
    <name evidence="2" type="ORF">LTR84_004375</name>
</gene>
<dbReference type="AlphaFoldDB" id="A0AAV9N7E2"/>
<name>A0AAV9N7E2_9EURO</name>
<feature type="compositionally biased region" description="Polar residues" evidence="1">
    <location>
        <begin position="57"/>
        <end position="73"/>
    </location>
</feature>
<feature type="compositionally biased region" description="Polar residues" evidence="1">
    <location>
        <begin position="276"/>
        <end position="299"/>
    </location>
</feature>
<dbReference type="GeneID" id="89972553"/>
<feature type="compositionally biased region" description="Low complexity" evidence="1">
    <location>
        <begin position="74"/>
        <end position="85"/>
    </location>
</feature>
<accession>A0AAV9N7E2</accession>
<feature type="compositionally biased region" description="Polar residues" evidence="1">
    <location>
        <begin position="366"/>
        <end position="391"/>
    </location>
</feature>
<feature type="region of interest" description="Disordered" evidence="1">
    <location>
        <begin position="41"/>
        <end position="441"/>
    </location>
</feature>
<proteinExistence type="predicted"/>
<sequence>MTRPKRTASLSSPSSSDPSKRVAFEIPASLRHLSSISRSLATNTAPTGFPIPVTASPRVQAQSQTQRPTPTLTQSQPRPGSQSSSQPPPPFHTTRPVPQVPPQTSLLQRTTTPVPNPKPWLGPPSREFLPATANKKPDPTPKPRPPRPPKSKPQEKPASNPTPTVQTPPEPALQPGEAPSLKTHPNLIASLIAQKRAENEAAGHRARWQRNQVEYRTTGKLESPGSQLMTELKIDATRTSPLQAQSRTVSNVKPPRPVPSLVTSTRRLPSRDETSKPATETVTIPDTKSSVHKSQSQKNAEPEEPDSQSVYGSPFSSPITEFLDQATDNAGLGKDTTRSNRQSAQPIRFNHQAQSSTTHGKEPVDWSTQNGNTGSSSQVGNQSPFTEIPQSHHQHQSPLVHASFPPSSSHSSQHQSPLYHSPHFQTGQVQTGTNPIPNSSSVTRQQYQYMNPQLPAAQQNIYKVDYPQQYSTSNSPTGPSMSMPVTMRQTNFAQQNFSNPSLFNSPVSYPNQPVAGSGMYTYPSPGSGSDFEATMTKPSTGAKRVFMTAADMVAAANPSYSAMRFGTKLDFTVNPSR</sequence>
<feature type="compositionally biased region" description="Polar residues" evidence="1">
    <location>
        <begin position="237"/>
        <end position="251"/>
    </location>
</feature>
<feature type="compositionally biased region" description="Polar residues" evidence="1">
    <location>
        <begin position="307"/>
        <end position="319"/>
    </location>
</feature>
<feature type="region of interest" description="Disordered" evidence="1">
    <location>
        <begin position="1"/>
        <end position="23"/>
    </location>
</feature>